<name>A0A1I8G049_9PLAT</name>
<dbReference type="CDD" id="cd08373">
    <property type="entry name" value="C2A_Ferlin"/>
    <property type="match status" value="1"/>
</dbReference>
<dbReference type="PROSITE" id="PS51450">
    <property type="entry name" value="LRR"/>
    <property type="match status" value="2"/>
</dbReference>
<evidence type="ECO:0000256" key="5">
    <source>
        <dbReference type="ARBA" id="ARBA00022837"/>
    </source>
</evidence>
<evidence type="ECO:0000256" key="10">
    <source>
        <dbReference type="SAM" id="Phobius"/>
    </source>
</evidence>
<dbReference type="SMART" id="SM00239">
    <property type="entry name" value="C2"/>
    <property type="match status" value="6"/>
</dbReference>
<feature type="domain" description="C2" evidence="11">
    <location>
        <begin position="197"/>
        <end position="319"/>
    </location>
</feature>
<dbReference type="InterPro" id="IPR037721">
    <property type="entry name" value="Ferlin"/>
</dbReference>
<dbReference type="Gene3D" id="2.60.40.150">
    <property type="entry name" value="C2 domain"/>
    <property type="match status" value="6"/>
</dbReference>
<dbReference type="GO" id="GO:0016020">
    <property type="term" value="C:membrane"/>
    <property type="evidence" value="ECO:0007669"/>
    <property type="project" value="UniProtKB-SubCell"/>
</dbReference>
<evidence type="ECO:0000259" key="11">
    <source>
        <dbReference type="PROSITE" id="PS50004"/>
    </source>
</evidence>
<dbReference type="FunFam" id="2.60.40.150:FF:000034">
    <property type="entry name" value="otoferlin isoform X2"/>
    <property type="match status" value="1"/>
</dbReference>
<dbReference type="InterPro" id="IPR012561">
    <property type="entry name" value="Ferlin_B-domain"/>
</dbReference>
<dbReference type="InterPro" id="IPR000008">
    <property type="entry name" value="C2_dom"/>
</dbReference>
<dbReference type="PROSITE" id="PS50004">
    <property type="entry name" value="C2"/>
    <property type="match status" value="5"/>
</dbReference>
<dbReference type="InterPro" id="IPR037726">
    <property type="entry name" value="C2A_Ferlin"/>
</dbReference>
<feature type="region of interest" description="Disordered" evidence="9">
    <location>
        <begin position="3291"/>
        <end position="3334"/>
    </location>
</feature>
<dbReference type="Proteomes" id="UP000095280">
    <property type="component" value="Unplaced"/>
</dbReference>
<feature type="region of interest" description="Disordered" evidence="9">
    <location>
        <begin position="1293"/>
        <end position="1313"/>
    </location>
</feature>
<feature type="domain" description="C2" evidence="11">
    <location>
        <begin position="1957"/>
        <end position="2107"/>
    </location>
</feature>
<dbReference type="CDD" id="cd04037">
    <property type="entry name" value="C2E_Ferlin"/>
    <property type="match status" value="1"/>
</dbReference>
<feature type="compositionally biased region" description="Low complexity" evidence="9">
    <location>
        <begin position="1334"/>
        <end position="1345"/>
    </location>
</feature>
<dbReference type="CDD" id="cd04011">
    <property type="entry name" value="C2B_Ferlin"/>
    <property type="match status" value="1"/>
</dbReference>
<evidence type="ECO:0000313" key="12">
    <source>
        <dbReference type="Proteomes" id="UP000095280"/>
    </source>
</evidence>
<dbReference type="Pfam" id="PF22901">
    <property type="entry name" value="dsrm_Ferlin"/>
    <property type="match status" value="1"/>
</dbReference>
<dbReference type="InterPro" id="IPR037724">
    <property type="entry name" value="C2E_Ferlin"/>
</dbReference>
<evidence type="ECO:0000256" key="2">
    <source>
        <dbReference type="ARBA" id="ARBA00022692"/>
    </source>
</evidence>
<proteinExistence type="predicted"/>
<keyword evidence="6 10" id="KW-1133">Transmembrane helix</keyword>
<reference evidence="13" key="1">
    <citation type="submission" date="2016-11" db="UniProtKB">
        <authorList>
            <consortium name="WormBaseParasite"/>
        </authorList>
    </citation>
    <scope>IDENTIFICATION</scope>
</reference>
<feature type="region of interest" description="Disordered" evidence="9">
    <location>
        <begin position="3163"/>
        <end position="3193"/>
    </location>
</feature>
<feature type="compositionally biased region" description="Low complexity" evidence="9">
    <location>
        <begin position="1423"/>
        <end position="1434"/>
    </location>
</feature>
<dbReference type="WBParaSite" id="maker-uti_cns_0000436-snap-gene-0.9-mRNA-1">
    <property type="protein sequence ID" value="maker-uti_cns_0000436-snap-gene-0.9-mRNA-1"/>
    <property type="gene ID" value="maker-uti_cns_0000436-snap-gene-0.9"/>
</dbReference>
<feature type="compositionally biased region" description="Polar residues" evidence="9">
    <location>
        <begin position="3313"/>
        <end position="3334"/>
    </location>
</feature>
<dbReference type="InterPro" id="IPR001611">
    <property type="entry name" value="Leu-rich_rpt"/>
</dbReference>
<feature type="region of interest" description="Disordered" evidence="9">
    <location>
        <begin position="1578"/>
        <end position="1619"/>
    </location>
</feature>
<dbReference type="SMART" id="SM01202">
    <property type="entry name" value="FerI"/>
    <property type="match status" value="1"/>
</dbReference>
<sequence length="3375" mass="380828">MALILNVRLLEGLDGKGERLLKATFRDNVQTSNAASGRDSVYFGQQFKWPVGRRIEITDVLEIRVYNFSKYLANKMIGSLTISLQQLVHESSLKLREQLIDANHSTMRATLDFEINYYSPDSQIGDWRQDEFDYPVPPMRPGAAGEDQEDNASRISFSDAQSLIKENRNMLALAQGDEAGSLMTGEDDASLGNAMRKTLGVPVVLDPTLHKMEDYQLSVTIIEAKQLSGANINPCIEVRVGDRVKRTEIQMSTNSPYYNQYFPFEFHMSKSELFDQVIHIRALNKGTMMISRLFSGDLIGEFRLDVRTVYNAQDHMFFHKWACLIDPKDILGGPKGYVKCDINVIGKGEQMKTQTRKSKSNDEEDIEANLLLPSGVPIKRQNAEISVRIYRAEDLPKMNTDFMATIKQAITGDSKPLADPYVQVSFAGHSGKTKSKKNTYDPQWNEAIVFTEMFPPLCNRVRISVYDWDTVYNECIATHFIDLNQIMNDAESGFMPTFGPSWINLYGTPRNYSYENMIHPKEELNLGLGEGVAYRGRLLMAIKTEVKTDNSGLTSGARVASTHPVPDTVAGKKEDFLLVGVIYEAGAIDAEIGKKAKPLAFELSIGTYGNRIDGNFNEAFEDDEEDTDPNRKKILPMWCHSVSHPMTPTLTQNEYYHVPFNEKKPCLYMRCNYEDHRPRMFIPNILEKLYTQFEMEIEEMQELVNREKRGVLKRLQRALQTLLDNLEKASLAIRSCRGSAGKTLLDMQRQKTIRVQLEKMKIKAKSMRAQLISSDNVSGRLKECRALVKLLRDLSVDPQHALPDVFVWLIADGQRLAFARIPARQILHSLSEEEKGKDCGKVVTLFLRKPGRKGMGQGGWSLQCQLKMYLWLGLLKDIKHYRTTVPEGYVVDTFKYRRPPSEIVYTEKSYFEFRAYIFMARNLIGSDESGLSDAFARIIINDQVVTTHVIEESLSPMWDRTMIVSPVVFYLNEVTVQDHPPVIVVEIFDEDQVTSVLGGQQTGKSEFLGRCFCKPLVTLYNGPGDTYRPPRLDWWEIYRGQLNAGELLAAFELIQLDGDKCLPDFVPTADDLRPHEIEVEEGRQPEFIPVPPAIRPNLAHYRIEILFWGVRELAKIQFQSVESPKVTMEFGGKQLQSDMIESCKAKPNFPNNIKCLDLMLPENRWYWPPLMFQCEDCRQFGRTVLVGNHVIASVLKYIRRDETEKKASNFSMASKATVTTAAPQKRKSRTMSLRKKFGLFSDSKAKLLGSEGFDNLAYLRQREALQSGAKGASSGKLLTGLRRLTMATVHSEVEYEEPSAAPATKSKPSGSLLSSSRLLTGRVHADGSTVDFMPAGGAAGPSSGSTMMIPMIPGPSGASRKASQASSAARFSPALPPLHQQQQLGTGMSAVGSCEIPAVLVAAQPGDIRLEDMRPPGEENNHPGPSSLGPISSPEASPAHQPGADRQPLMGGRASTAGIDGRKPLAAGGRDLNLDLETRPGGPVELKLPPKKKPPSKDDLQDLDWWSRFYATIDDLEDQDFRQKIKPGTALLSFAVGARMMYSKLATAQQDEDDEESNEDVDILKDIDVEIKSEADDKAGLVEIPEGDEEDDDKKKKKKKKGKKDKKDKKKKKKKPRKLPFKKDARAEYLAEKDDELSYEVGQQEDNSWISRIKIYQNPLEEVKDFGGFEQTFKSFPIYRGKQEDDDEPSESRVVGTFKGNICIYQISENEFRNPVAMPSQFVLYKDLPSNDPISVLVRIYVIRCIDLHPADPNGKSDPYLLIRLGGTTINEKENYIPKQLNPVFGKCFEIDAKFPQESNLQILVMDWDMLSGDDLIGETKIDLENRFFSKHRATCGLPLEYASAGYNKWRDQQPPSVILNKLCRDFKLEAPKYEPNYNRVTINGITFYEHVEIEDETGKKTQSNEPLALKVLNNWDSVTGVALVPEHIETRPLFTPEKPGIEQGRIEMWVDMFPKELGVPPAPLDITPRKPMSYELRVIIWDTEEVKLNDTGITGEASSDIFVKGWMKGLGIDDQVTDVHYRSLTGEGNFNWRFVFQFDYLKAEDKIVYKVKDSPFAIDEEEKKSMCKLYLQVWDADIVSSDDFLGGLDLILSKIPRGAKSAKACDSFLLEKESGVKTFSIFRNKRCRGWWPFIGESEDDPNEKELGGKVDAELQLLTAAEAEANPAGLGRSEPQPLPPPNRPETSFLSILNPLKAIKYLVCVKYKWLLIKLLIITLLAAILVLFIYSSPGYLAKRLMDSPITARGLLSSQTLACTLKKQRTYSASVHFFYSSVMEVAMKQYFHYKRFDKKCLIFSFKITGPAVCACTKATRSEAICRLVAGHQVPADQLPCTDISPTKLSSLKIDCNNFSACTNLHLHSLVRRSSLLRLEITGCQLDEVDEAEPLDRSNFVLINDGSEKITGSAGFISSHGNKSTSDVKKFGCSLHSLHIRDSDLRLPNWLLQNCPSICSIHIVNSRLRDLTEMDVLAISASEVVVLSGCEMFYFGEGLDDRAIAGMNEQPLKLECLGKRCSNFTTRAKEIIDSMIQASGAVTDIRALYYAMEMSNVEFRLILGKTVRDLHKANPLHSLDLSNNHLTVIPSCISMMSDLNTLNLSNNGIKDLYDVSASSAFTNYPILEKIDLSKNMLEYMPFDSFKTTQRHAPSDRVEVSIAKQKTTIVCNCQHFFLSTMLEEQSDNHTYKMPTIATKERQKTECRLLPRSLGGRRNVTKMFAALHLNDFGCELRDSSRIELPVSVCKRKNGTCIGKCNPKCYCWSNAIKTIMNCSVRGIPNSARNIPMPITVLDFSHMTTSFIQAFCNDTITWKFDEDRFSLKEFRAQQSNIVTIADYAFAKTPEVTKIIVPHNRIKQLNERTFAGLEHSLSHLDLRHNNLTMTTLSTISIAAGLIITALLVRRRHFVQSMIMHVVITHLVKPRRYRGDESFHVFFYFDDSDSDIASEILKHLNKPPTEIPGSRGIVVRHSGEQAPSEELATKAESIPYFVQRSVKVLVLLSTELMQSNTNEIRLITGELGNLRMARDLILITADRQDEMKMQLSHLQETFRTNQERKGMELWMRLLTRGHTIRYGSRDWQYHLMNKILRGLPWLPRSFVPNHGGVNEFDSLLLKNSSGYDELEMRKVAMIRYANIPGGEICGLSTDELAFVTRESSTRYVLEMDNLDASSSSNGLPELGSEDLEMGPKSPRLTTMRNPPSKNFLEAKLAETEATSSRMHRGVPPCKAIRELYWVREPGEKLLPGDRLGLLIWQYSMMKAARKLLAEHEKKQRQQMTNYQSSQCEDSLPTRFETVCSETPRSNAEAHNIHINDDDDEYNLPSSDESSASSQRHGTLPSSLQFDRKPIEKFATIQQAATKTPLQRGCRFLCRRMLCHFGANFR</sequence>
<dbReference type="Pfam" id="PF13855">
    <property type="entry name" value="LRR_8"/>
    <property type="match status" value="1"/>
</dbReference>
<evidence type="ECO:0000256" key="8">
    <source>
        <dbReference type="SAM" id="Coils"/>
    </source>
</evidence>
<keyword evidence="5" id="KW-0106">Calcium</keyword>
<dbReference type="Pfam" id="PF08150">
    <property type="entry name" value="FerB"/>
    <property type="match status" value="1"/>
</dbReference>
<dbReference type="PANTHER" id="PTHR12546">
    <property type="entry name" value="FER-1-LIKE"/>
    <property type="match status" value="1"/>
</dbReference>
<dbReference type="InterPro" id="IPR037723">
    <property type="entry name" value="C2D_Ferlin"/>
</dbReference>
<dbReference type="Pfam" id="PF16165">
    <property type="entry name" value="Ferlin_C"/>
    <property type="match status" value="1"/>
</dbReference>
<dbReference type="InterPro" id="IPR037720">
    <property type="entry name" value="C2B_Ferlin"/>
</dbReference>
<keyword evidence="8" id="KW-0175">Coiled coil</keyword>
<organism evidence="12 13">
    <name type="scientific">Macrostomum lignano</name>
    <dbReference type="NCBI Taxonomy" id="282301"/>
    <lineage>
        <taxon>Eukaryota</taxon>
        <taxon>Metazoa</taxon>
        <taxon>Spiralia</taxon>
        <taxon>Lophotrochozoa</taxon>
        <taxon>Platyhelminthes</taxon>
        <taxon>Rhabditophora</taxon>
        <taxon>Macrostomorpha</taxon>
        <taxon>Macrostomida</taxon>
        <taxon>Macrostomidae</taxon>
        <taxon>Macrostomum</taxon>
    </lineage>
</organism>
<evidence type="ECO:0000256" key="3">
    <source>
        <dbReference type="ARBA" id="ARBA00022723"/>
    </source>
</evidence>
<dbReference type="PANTHER" id="PTHR12546:SF60">
    <property type="entry name" value="MISFIRE, ISOFORM F"/>
    <property type="match status" value="1"/>
</dbReference>
<dbReference type="InterPro" id="IPR055072">
    <property type="entry name" value="Ferlin_DSRM"/>
</dbReference>
<keyword evidence="2 10" id="KW-0812">Transmembrane</keyword>
<dbReference type="CDD" id="cd04018">
    <property type="entry name" value="C2C_Ferlin"/>
    <property type="match status" value="1"/>
</dbReference>
<feature type="region of interest" description="Disordered" evidence="9">
    <location>
        <begin position="1409"/>
        <end position="1500"/>
    </location>
</feature>
<dbReference type="InterPro" id="IPR037722">
    <property type="entry name" value="C2C_Ferlin"/>
</dbReference>
<keyword evidence="12" id="KW-1185">Reference proteome</keyword>
<dbReference type="InterPro" id="IPR035892">
    <property type="entry name" value="C2_domain_sf"/>
</dbReference>
<feature type="transmembrane region" description="Helical" evidence="10">
    <location>
        <begin position="2208"/>
        <end position="2228"/>
    </location>
</feature>
<feature type="compositionally biased region" description="Low complexity" evidence="9">
    <location>
        <begin position="1356"/>
        <end position="1371"/>
    </location>
</feature>
<dbReference type="GO" id="GO:0007009">
    <property type="term" value="P:plasma membrane organization"/>
    <property type="evidence" value="ECO:0007669"/>
    <property type="project" value="TreeGrafter"/>
</dbReference>
<feature type="coiled-coil region" evidence="8">
    <location>
        <begin position="686"/>
        <end position="732"/>
    </location>
</feature>
<feature type="region of interest" description="Disordered" evidence="9">
    <location>
        <begin position="1332"/>
        <end position="1371"/>
    </location>
</feature>
<keyword evidence="7 10" id="KW-0472">Membrane</keyword>
<evidence type="ECO:0000256" key="6">
    <source>
        <dbReference type="ARBA" id="ARBA00022989"/>
    </source>
</evidence>
<evidence type="ECO:0000256" key="9">
    <source>
        <dbReference type="SAM" id="MobiDB-lite"/>
    </source>
</evidence>
<dbReference type="InterPro" id="IPR037725">
    <property type="entry name" value="C2F_Ferlin"/>
</dbReference>
<evidence type="ECO:0000313" key="13">
    <source>
        <dbReference type="WBParaSite" id="maker-uti_cns_0000436-snap-gene-0.9-mRNA-1"/>
    </source>
</evidence>
<feature type="compositionally biased region" description="Basic residues" evidence="9">
    <location>
        <begin position="1595"/>
        <end position="1619"/>
    </location>
</feature>
<feature type="domain" description="C2" evidence="11">
    <location>
        <begin position="1715"/>
        <end position="1837"/>
    </location>
</feature>
<accession>A0A1I8G049</accession>
<dbReference type="SUPFAM" id="SSF52058">
    <property type="entry name" value="L domain-like"/>
    <property type="match status" value="1"/>
</dbReference>
<dbReference type="SMART" id="SM01201">
    <property type="entry name" value="FerB"/>
    <property type="match status" value="1"/>
</dbReference>
<dbReference type="InterPro" id="IPR032362">
    <property type="entry name" value="Ferlin_C"/>
</dbReference>
<dbReference type="CDD" id="cd04017">
    <property type="entry name" value="C2D_Ferlin"/>
    <property type="match status" value="1"/>
</dbReference>
<feature type="compositionally biased region" description="Basic and acidic residues" evidence="9">
    <location>
        <begin position="1409"/>
        <end position="1421"/>
    </location>
</feature>
<evidence type="ECO:0000256" key="4">
    <source>
        <dbReference type="ARBA" id="ARBA00022737"/>
    </source>
</evidence>
<dbReference type="InterPro" id="IPR012968">
    <property type="entry name" value="FerIin_dom"/>
</dbReference>
<dbReference type="SUPFAM" id="SSF49562">
    <property type="entry name" value="C2 domain (Calcium/lipid-binding domain, CaLB)"/>
    <property type="match status" value="7"/>
</dbReference>
<feature type="domain" description="C2" evidence="11">
    <location>
        <begin position="886"/>
        <end position="1030"/>
    </location>
</feature>
<keyword evidence="4" id="KW-0677">Repeat</keyword>
<evidence type="ECO:0000256" key="1">
    <source>
        <dbReference type="ARBA" id="ARBA00004167"/>
    </source>
</evidence>
<comment type="subcellular location">
    <subcellularLocation>
        <location evidence="1">Membrane</location>
        <topology evidence="1">Single-pass membrane protein</topology>
    </subcellularLocation>
</comment>
<protein>
    <submittedName>
        <fullName evidence="13">Otoferlin</fullName>
    </submittedName>
</protein>
<feature type="domain" description="C2" evidence="11">
    <location>
        <begin position="362"/>
        <end position="498"/>
    </location>
</feature>
<dbReference type="Gene3D" id="3.80.10.10">
    <property type="entry name" value="Ribonuclease Inhibitor"/>
    <property type="match status" value="2"/>
</dbReference>
<dbReference type="CDD" id="cd08374">
    <property type="entry name" value="C2F_Ferlin"/>
    <property type="match status" value="1"/>
</dbReference>
<feature type="compositionally biased region" description="Low complexity" evidence="9">
    <location>
        <begin position="1304"/>
        <end position="1313"/>
    </location>
</feature>
<keyword evidence="3" id="KW-0479">Metal-binding</keyword>
<dbReference type="Pfam" id="PF08151">
    <property type="entry name" value="FerI"/>
    <property type="match status" value="1"/>
</dbReference>
<dbReference type="InterPro" id="IPR032675">
    <property type="entry name" value="LRR_dom_sf"/>
</dbReference>
<dbReference type="Pfam" id="PF00168">
    <property type="entry name" value="C2"/>
    <property type="match status" value="5"/>
</dbReference>
<evidence type="ECO:0000256" key="7">
    <source>
        <dbReference type="ARBA" id="ARBA00023136"/>
    </source>
</evidence>
<dbReference type="GO" id="GO:0046872">
    <property type="term" value="F:metal ion binding"/>
    <property type="evidence" value="ECO:0007669"/>
    <property type="project" value="UniProtKB-KW"/>
</dbReference>